<dbReference type="Proteomes" id="UP000003094">
    <property type="component" value="Unassembled WGS sequence"/>
</dbReference>
<sequence>MMEDQFKSVRDQVRSELDMSSSVNNSELMARIEEMVWRRRELLELTAAEKRRLVRRVYDSFRGLDVLQPLVDNPRITEIMINSHQDIFIEQDGEVKKLPLQFESQSRLEDIIQSIVGTVNRVVNESTPIVDARLKDGSRVNIVLPPIALKGPTMTIRKFPESPMTMHDLVERGALSEEAAELLRVLVKGKYNIFIGGGTGSGKTTFLNALSQYIPPDERVITIEDSAELKIVTVPNLVSLETRNANTEGRGEIAMRDLIRSSLRMRPNRIVVGEVRGSEALDMLQAMNTGHDGSLSTGHANSTQDMISRLETMVLSSADLPISVVRQQISSAIDVFVHLSRLRDRSRRVTEISEVIGMNGGEVLLNPLYRFRESGEASGRVIGGLEPCGNPLRCSDKLQMAGITDWPLRKIVVAE</sequence>
<evidence type="ECO:0000259" key="2">
    <source>
        <dbReference type="Pfam" id="PF00437"/>
    </source>
</evidence>
<name>A0A2R9SN76_9BACL</name>
<dbReference type="Gene3D" id="3.30.450.380">
    <property type="match status" value="1"/>
</dbReference>
<dbReference type="PANTHER" id="PTHR30486:SF15">
    <property type="entry name" value="TYPE II_IV SECRETION SYSTEM ATPASE"/>
    <property type="match status" value="1"/>
</dbReference>
<evidence type="ECO:0000313" key="4">
    <source>
        <dbReference type="Proteomes" id="UP000003094"/>
    </source>
</evidence>
<evidence type="ECO:0000256" key="1">
    <source>
        <dbReference type="ARBA" id="ARBA00006611"/>
    </source>
</evidence>
<comment type="similarity">
    <text evidence="1">Belongs to the GSP E family.</text>
</comment>
<evidence type="ECO:0000313" key="3">
    <source>
        <dbReference type="EMBL" id="EFU38812.1"/>
    </source>
</evidence>
<feature type="domain" description="Bacterial type II secretion system protein E" evidence="2">
    <location>
        <begin position="65"/>
        <end position="342"/>
    </location>
</feature>
<dbReference type="InterPro" id="IPR050921">
    <property type="entry name" value="T4SS_GSP_E_ATPase"/>
</dbReference>
<dbReference type="KEGG" id="pvo:PVOR_28204"/>
<protein>
    <submittedName>
        <fullName evidence="3">Type II secretion system protein E</fullName>
    </submittedName>
</protein>
<dbReference type="GO" id="GO:0016887">
    <property type="term" value="F:ATP hydrolysis activity"/>
    <property type="evidence" value="ECO:0007669"/>
    <property type="project" value="InterPro"/>
</dbReference>
<keyword evidence="4" id="KW-1185">Reference proteome</keyword>
<dbReference type="EMBL" id="ADHJ01000047">
    <property type="protein sequence ID" value="EFU38812.1"/>
    <property type="molecule type" value="Genomic_DNA"/>
</dbReference>
<gene>
    <name evidence="3" type="ORF">PVOR_28204</name>
</gene>
<dbReference type="InterPro" id="IPR027417">
    <property type="entry name" value="P-loop_NTPase"/>
</dbReference>
<reference evidence="3 4" key="1">
    <citation type="journal article" date="2010" name="BMC Genomics">
        <title>Genome sequence of the pattern forming Paenibacillus vortex bacterium reveals potential for thriving in complex environments.</title>
        <authorList>
            <person name="Sirota-Madi A."/>
            <person name="Olender T."/>
            <person name="Helman Y."/>
            <person name="Ingham C."/>
            <person name="Brainis I."/>
            <person name="Roth D."/>
            <person name="Hagi E."/>
            <person name="Brodsky L."/>
            <person name="Leshkowitz D."/>
            <person name="Galatenko V."/>
            <person name="Nikolaev V."/>
            <person name="Mugasimangalam R.C."/>
            <person name="Bransburg-Zabary S."/>
            <person name="Gutnick D.L."/>
            <person name="Lancet D."/>
            <person name="Ben-Jacob E."/>
        </authorList>
    </citation>
    <scope>NUCLEOTIDE SEQUENCE [LARGE SCALE GENOMIC DNA]</scope>
    <source>
        <strain evidence="3 4">V453</strain>
    </source>
</reference>
<dbReference type="SUPFAM" id="SSF52540">
    <property type="entry name" value="P-loop containing nucleoside triphosphate hydrolases"/>
    <property type="match status" value="1"/>
</dbReference>
<comment type="caution">
    <text evidence="3">The sequence shown here is derived from an EMBL/GenBank/DDBJ whole genome shotgun (WGS) entry which is preliminary data.</text>
</comment>
<dbReference type="CDD" id="cd01130">
    <property type="entry name" value="VirB11-like_ATPase"/>
    <property type="match status" value="1"/>
</dbReference>
<proteinExistence type="inferred from homology"/>
<dbReference type="InterPro" id="IPR001482">
    <property type="entry name" value="T2SS/T4SS_dom"/>
</dbReference>
<accession>A0A2R9SN76</accession>
<dbReference type="PANTHER" id="PTHR30486">
    <property type="entry name" value="TWITCHING MOTILITY PROTEIN PILT"/>
    <property type="match status" value="1"/>
</dbReference>
<dbReference type="Gene3D" id="3.40.50.300">
    <property type="entry name" value="P-loop containing nucleotide triphosphate hydrolases"/>
    <property type="match status" value="1"/>
</dbReference>
<dbReference type="RefSeq" id="WP_006212362.1">
    <property type="nucleotide sequence ID" value="NZ_ADHJ01000047.1"/>
</dbReference>
<organism evidence="3 4">
    <name type="scientific">Paenibacillus vortex V453</name>
    <dbReference type="NCBI Taxonomy" id="715225"/>
    <lineage>
        <taxon>Bacteria</taxon>
        <taxon>Bacillati</taxon>
        <taxon>Bacillota</taxon>
        <taxon>Bacilli</taxon>
        <taxon>Bacillales</taxon>
        <taxon>Paenibacillaceae</taxon>
        <taxon>Paenibacillus</taxon>
    </lineage>
</organism>
<dbReference type="Pfam" id="PF00437">
    <property type="entry name" value="T2SSE"/>
    <property type="match status" value="1"/>
</dbReference>
<dbReference type="AlphaFoldDB" id="A0A2R9SN76"/>